<sequence length="77" mass="7746">MYLIITISSCDGDAVCGGGTALRCVGGGAVGADLALTQRIPARGPASDSGYAHTPCGTGGMDLQLQNYKNSKTIAKQ</sequence>
<dbReference type="AlphaFoldDB" id="A0A9D4N1H5"/>
<proteinExistence type="predicted"/>
<reference evidence="1" key="1">
    <citation type="journal article" date="2019" name="bioRxiv">
        <title>The Genome of the Zebra Mussel, Dreissena polymorpha: A Resource for Invasive Species Research.</title>
        <authorList>
            <person name="McCartney M.A."/>
            <person name="Auch B."/>
            <person name="Kono T."/>
            <person name="Mallez S."/>
            <person name="Zhang Y."/>
            <person name="Obille A."/>
            <person name="Becker A."/>
            <person name="Abrahante J.E."/>
            <person name="Garbe J."/>
            <person name="Badalamenti J.P."/>
            <person name="Herman A."/>
            <person name="Mangelson H."/>
            <person name="Liachko I."/>
            <person name="Sullivan S."/>
            <person name="Sone E.D."/>
            <person name="Koren S."/>
            <person name="Silverstein K.A.T."/>
            <person name="Beckman K.B."/>
            <person name="Gohl D.M."/>
        </authorList>
    </citation>
    <scope>NUCLEOTIDE SEQUENCE</scope>
    <source>
        <strain evidence="1">Duluth1</strain>
        <tissue evidence="1">Whole animal</tissue>
    </source>
</reference>
<reference evidence="1" key="2">
    <citation type="submission" date="2020-11" db="EMBL/GenBank/DDBJ databases">
        <authorList>
            <person name="McCartney M.A."/>
            <person name="Auch B."/>
            <person name="Kono T."/>
            <person name="Mallez S."/>
            <person name="Becker A."/>
            <person name="Gohl D.M."/>
            <person name="Silverstein K.A.T."/>
            <person name="Koren S."/>
            <person name="Bechman K.B."/>
            <person name="Herman A."/>
            <person name="Abrahante J.E."/>
            <person name="Garbe J."/>
        </authorList>
    </citation>
    <scope>NUCLEOTIDE SEQUENCE</scope>
    <source>
        <strain evidence="1">Duluth1</strain>
        <tissue evidence="1">Whole animal</tissue>
    </source>
</reference>
<keyword evidence="2" id="KW-1185">Reference proteome</keyword>
<dbReference type="Proteomes" id="UP000828390">
    <property type="component" value="Unassembled WGS sequence"/>
</dbReference>
<evidence type="ECO:0000313" key="1">
    <source>
        <dbReference type="EMBL" id="KAH3886118.1"/>
    </source>
</evidence>
<evidence type="ECO:0000313" key="2">
    <source>
        <dbReference type="Proteomes" id="UP000828390"/>
    </source>
</evidence>
<gene>
    <name evidence="1" type="ORF">DPMN_010119</name>
</gene>
<name>A0A9D4N1H5_DREPO</name>
<dbReference type="EMBL" id="JAIWYP010000001">
    <property type="protein sequence ID" value="KAH3886118.1"/>
    <property type="molecule type" value="Genomic_DNA"/>
</dbReference>
<protein>
    <submittedName>
        <fullName evidence="1">Uncharacterized protein</fullName>
    </submittedName>
</protein>
<accession>A0A9D4N1H5</accession>
<comment type="caution">
    <text evidence="1">The sequence shown here is derived from an EMBL/GenBank/DDBJ whole genome shotgun (WGS) entry which is preliminary data.</text>
</comment>
<organism evidence="1 2">
    <name type="scientific">Dreissena polymorpha</name>
    <name type="common">Zebra mussel</name>
    <name type="synonym">Mytilus polymorpha</name>
    <dbReference type="NCBI Taxonomy" id="45954"/>
    <lineage>
        <taxon>Eukaryota</taxon>
        <taxon>Metazoa</taxon>
        <taxon>Spiralia</taxon>
        <taxon>Lophotrochozoa</taxon>
        <taxon>Mollusca</taxon>
        <taxon>Bivalvia</taxon>
        <taxon>Autobranchia</taxon>
        <taxon>Heteroconchia</taxon>
        <taxon>Euheterodonta</taxon>
        <taxon>Imparidentia</taxon>
        <taxon>Neoheterodontei</taxon>
        <taxon>Myida</taxon>
        <taxon>Dreissenoidea</taxon>
        <taxon>Dreissenidae</taxon>
        <taxon>Dreissena</taxon>
    </lineage>
</organism>